<keyword evidence="7" id="KW-0411">Iron-sulfur</keyword>
<feature type="domain" description="Aldehyde ferredoxin oxidoreductase N-terminal" evidence="9">
    <location>
        <begin position="9"/>
        <end position="219"/>
    </location>
</feature>
<dbReference type="InterPro" id="IPR001203">
    <property type="entry name" value="OxRdtase_Ald_Fedxn_C"/>
</dbReference>
<evidence type="ECO:0000256" key="4">
    <source>
        <dbReference type="ARBA" id="ARBA00022723"/>
    </source>
</evidence>
<keyword evidence="3" id="KW-0004">4Fe-4S</keyword>
<dbReference type="InterPro" id="IPR051919">
    <property type="entry name" value="W-dependent_AOR"/>
</dbReference>
<dbReference type="SUPFAM" id="SSF56228">
    <property type="entry name" value="Aldehyde ferredoxin oxidoreductase, N-terminal domain"/>
    <property type="match status" value="1"/>
</dbReference>
<dbReference type="AlphaFoldDB" id="A2BN13"/>
<keyword evidence="11" id="KW-1185">Reference proteome</keyword>
<evidence type="ECO:0000256" key="5">
    <source>
        <dbReference type="ARBA" id="ARBA00023002"/>
    </source>
</evidence>
<dbReference type="GO" id="GO:0009055">
    <property type="term" value="F:electron transfer activity"/>
    <property type="evidence" value="ECO:0007669"/>
    <property type="project" value="InterPro"/>
</dbReference>
<dbReference type="HOGENOM" id="CLU_020364_1_0_2"/>
<dbReference type="eggNOG" id="arCOG00706">
    <property type="taxonomic scope" value="Archaea"/>
</dbReference>
<dbReference type="InterPro" id="IPR013983">
    <property type="entry name" value="Ald_Fedxn_OxRdtase_N"/>
</dbReference>
<organism evidence="10 11">
    <name type="scientific">Hyperthermus butylicus (strain DSM 5456 / JCM 9403 / PLM1-5)</name>
    <dbReference type="NCBI Taxonomy" id="415426"/>
    <lineage>
        <taxon>Archaea</taxon>
        <taxon>Thermoproteota</taxon>
        <taxon>Thermoprotei</taxon>
        <taxon>Desulfurococcales</taxon>
        <taxon>Pyrodictiaceae</taxon>
        <taxon>Hyperthermus</taxon>
    </lineage>
</organism>
<dbReference type="EMBL" id="CP000493">
    <property type="protein sequence ID" value="ABM81374.1"/>
    <property type="molecule type" value="Genomic_DNA"/>
</dbReference>
<comment type="cofactor">
    <cofactor evidence="1">
        <name>[4Fe-4S] cluster</name>
        <dbReference type="ChEBI" id="CHEBI:49883"/>
    </cofactor>
</comment>
<evidence type="ECO:0000256" key="6">
    <source>
        <dbReference type="ARBA" id="ARBA00023004"/>
    </source>
</evidence>
<comment type="cofactor">
    <cofactor evidence="8">
        <name>tungstopterin</name>
        <dbReference type="ChEBI" id="CHEBI:30402"/>
    </cofactor>
</comment>
<dbReference type="Gene3D" id="1.10.599.10">
    <property type="entry name" value="Aldehyde Ferredoxin Oxidoreductase Protein, subunit A, domain 3"/>
    <property type="match status" value="1"/>
</dbReference>
<dbReference type="RefSeq" id="WP_011822692.1">
    <property type="nucleotide sequence ID" value="NC_008818.1"/>
</dbReference>
<dbReference type="InterPro" id="IPR013985">
    <property type="entry name" value="Ald_Fedxn_OxRdtase_dom3"/>
</dbReference>
<dbReference type="STRING" id="415426.Hbut_1553"/>
<dbReference type="SUPFAM" id="SSF48310">
    <property type="entry name" value="Aldehyde ferredoxin oxidoreductase, C-terminal domains"/>
    <property type="match status" value="1"/>
</dbReference>
<dbReference type="Gene3D" id="3.60.9.10">
    <property type="entry name" value="Aldehyde ferredoxin oxidoreductase, N-terminal domain"/>
    <property type="match status" value="1"/>
</dbReference>
<evidence type="ECO:0000259" key="9">
    <source>
        <dbReference type="SMART" id="SM00790"/>
    </source>
</evidence>
<dbReference type="SMART" id="SM00790">
    <property type="entry name" value="AFOR_N"/>
    <property type="match status" value="1"/>
</dbReference>
<dbReference type="InterPro" id="IPR013984">
    <property type="entry name" value="Ald_Fedxn_OxRdtase_dom2"/>
</dbReference>
<dbReference type="GO" id="GO:0051539">
    <property type="term" value="F:4 iron, 4 sulfur cluster binding"/>
    <property type="evidence" value="ECO:0007669"/>
    <property type="project" value="UniProtKB-KW"/>
</dbReference>
<dbReference type="Gene3D" id="1.10.569.10">
    <property type="entry name" value="Aldehyde Ferredoxin Oxidoreductase Protein, subunit A, domain 2"/>
    <property type="match status" value="1"/>
</dbReference>
<evidence type="ECO:0000256" key="7">
    <source>
        <dbReference type="ARBA" id="ARBA00023014"/>
    </source>
</evidence>
<dbReference type="Pfam" id="PF01314">
    <property type="entry name" value="AFOR_C"/>
    <property type="match status" value="1"/>
</dbReference>
<dbReference type="InterPro" id="IPR036021">
    <property type="entry name" value="Tungsten_al_ferr_oxy-like_C"/>
</dbReference>
<evidence type="ECO:0000313" key="11">
    <source>
        <dbReference type="Proteomes" id="UP000002593"/>
    </source>
</evidence>
<comment type="similarity">
    <text evidence="2">Belongs to the AOR/FOR family.</text>
</comment>
<dbReference type="GO" id="GO:0016625">
    <property type="term" value="F:oxidoreductase activity, acting on the aldehyde or oxo group of donors, iron-sulfur protein as acceptor"/>
    <property type="evidence" value="ECO:0007669"/>
    <property type="project" value="InterPro"/>
</dbReference>
<keyword evidence="6" id="KW-0408">Iron</keyword>
<keyword evidence="4" id="KW-0479">Metal-binding</keyword>
<dbReference type="InterPro" id="IPR036503">
    <property type="entry name" value="Ald_Fedxn_OxRdtase_N_sf"/>
</dbReference>
<dbReference type="GeneID" id="4781896"/>
<sequence>MRARSLYGWTGRLARVDLSRGTCHVEQLNSRLLETYIGGRGLAARLFLDYAPGTGDPLSPGNVVVAAVGPVTGTAIPMNSRVHFVFKSPLTGGYGESSMGGSWPSFFKWAGYDALVILGASEKPAYIVLEREGCRVEDASQLWGLDAYDAEEELVKMYGVSTARAIVIGPAGENLVRYAVVTHGSPRLGIGRGGQAGRTGLGAVFGSKKLKAVIAIAEEKSVPVADEEGVKDLARSLVKKLSEKGIVLRRYGTMAMLDIGNALGFLPTGYWTRTRFEGLTAEKINSEVVRGRLACISCPIACGRDARYRLNGRSGRVEGLEYETTYALGSLLELDEPNAIAYLNDLADKLGIDTISLGNVLGLALAAREKLGLDIPSGKPDVEVLAKLVEDIAYRRGVGKILAEGVKAIAEKLGLEELAVHVRGLEPPGYDPRGLWGMYIAYATSPRGACHLRHMAYIIDIRGLAGDSRSLSKEKIMAIVEWEDRMSLFDSITMCKFSRDVVHFEEASQALAVVTGLDYNVKLVREKARLITLLAHYIERNVFGRAASYDRIPARLLEQSADGKAPAPRQLVEEMLAEYYRARGLDAEGRVKLEELRRLGADI</sequence>
<gene>
    <name evidence="10" type="ordered locus">Hbut_1553</name>
</gene>
<evidence type="ECO:0000256" key="3">
    <source>
        <dbReference type="ARBA" id="ARBA00022485"/>
    </source>
</evidence>
<dbReference type="Pfam" id="PF02730">
    <property type="entry name" value="AFOR_N"/>
    <property type="match status" value="1"/>
</dbReference>
<reference evidence="10 11" key="1">
    <citation type="journal article" date="2007" name="Archaea">
        <title>The genome of Hyperthermus butylicus: a sulfur-reducing, peptide fermenting, neutrophilic Crenarchaeote growing up to 108 degrees C.</title>
        <authorList>
            <person name="Brugger K."/>
            <person name="Chen L."/>
            <person name="Stark M."/>
            <person name="Zibat A."/>
            <person name="Redder P."/>
            <person name="Ruepp A."/>
            <person name="Awayez M."/>
            <person name="She Q."/>
            <person name="Garrett R.A."/>
            <person name="Klenk H.P."/>
        </authorList>
    </citation>
    <scope>NUCLEOTIDE SEQUENCE [LARGE SCALE GENOMIC DNA]</scope>
    <source>
        <strain evidence="11">DSM 5456 / JCM 9403 / PLM1-5</strain>
    </source>
</reference>
<evidence type="ECO:0000256" key="2">
    <source>
        <dbReference type="ARBA" id="ARBA00011032"/>
    </source>
</evidence>
<evidence type="ECO:0000313" key="10">
    <source>
        <dbReference type="EMBL" id="ABM81374.1"/>
    </source>
</evidence>
<dbReference type="KEGG" id="hbu:Hbut_1553"/>
<accession>A2BN13</accession>
<dbReference type="PANTHER" id="PTHR30038:SF9">
    <property type="entry name" value="ALDEHYDE FERREDOXIN OXIDOREDUCTASE"/>
    <property type="match status" value="1"/>
</dbReference>
<dbReference type="EnsemblBacteria" id="ABM81374">
    <property type="protein sequence ID" value="ABM81374"/>
    <property type="gene ID" value="Hbut_1553"/>
</dbReference>
<dbReference type="PANTHER" id="PTHR30038">
    <property type="entry name" value="ALDEHYDE FERREDOXIN OXIDOREDUCTASE"/>
    <property type="match status" value="1"/>
</dbReference>
<dbReference type="Proteomes" id="UP000002593">
    <property type="component" value="Chromosome"/>
</dbReference>
<proteinExistence type="inferred from homology"/>
<dbReference type="OrthoDB" id="30771at2157"/>
<evidence type="ECO:0000256" key="1">
    <source>
        <dbReference type="ARBA" id="ARBA00001966"/>
    </source>
</evidence>
<evidence type="ECO:0000256" key="8">
    <source>
        <dbReference type="ARBA" id="ARBA00049934"/>
    </source>
</evidence>
<dbReference type="GO" id="GO:0046872">
    <property type="term" value="F:metal ion binding"/>
    <property type="evidence" value="ECO:0007669"/>
    <property type="project" value="UniProtKB-KW"/>
</dbReference>
<protein>
    <submittedName>
        <fullName evidence="10">Aldehyde:ferredoxin oxidoreductase</fullName>
    </submittedName>
</protein>
<keyword evidence="5" id="KW-0560">Oxidoreductase</keyword>
<name>A2BN13_HYPBU</name>